<evidence type="ECO:0000256" key="5">
    <source>
        <dbReference type="ARBA" id="ARBA00022840"/>
    </source>
</evidence>
<dbReference type="SUPFAM" id="SSF52402">
    <property type="entry name" value="Adenine nucleotide alpha hydrolases-like"/>
    <property type="match status" value="1"/>
</dbReference>
<dbReference type="STRING" id="1231623.Tasa_009_022"/>
<comment type="caution">
    <text evidence="12">The sequence shown here is derived from an EMBL/GenBank/DDBJ whole genome shotgun (WGS) entry which is preliminary data.</text>
</comment>
<reference evidence="12 13" key="1">
    <citation type="submission" date="2012-10" db="EMBL/GenBank/DDBJ databases">
        <title>Genome sequencing of Tanticharoenia sakaeratensis NBRC 103193.</title>
        <authorList>
            <person name="Azuma Y."/>
            <person name="Hadano H."/>
            <person name="Hirakawa H."/>
            <person name="Matsushita K."/>
        </authorList>
    </citation>
    <scope>NUCLEOTIDE SEQUENCE [LARGE SCALE GENOMIC DNA]</scope>
    <source>
        <strain evidence="12 13">NBRC 103193</strain>
    </source>
</reference>
<dbReference type="Pfam" id="PF00733">
    <property type="entry name" value="Asn_synthase"/>
    <property type="match status" value="1"/>
</dbReference>
<dbReference type="InterPro" id="IPR006426">
    <property type="entry name" value="Asn_synth_AEB"/>
</dbReference>
<feature type="domain" description="Glutamine amidotransferase type-2" evidence="11">
    <location>
        <begin position="2"/>
        <end position="210"/>
    </location>
</feature>
<proteinExistence type="inferred from homology"/>
<dbReference type="GO" id="GO:0005829">
    <property type="term" value="C:cytosol"/>
    <property type="evidence" value="ECO:0007669"/>
    <property type="project" value="TreeGrafter"/>
</dbReference>
<dbReference type="EC" id="6.3.5.4" evidence="3"/>
<sequence>MCGIAGISCRPGLVPDAAMLDAMEAALVHRGPDGGGRYCCNGAGLVHRRLSIVDLDGGAQPILSDDAALIANGEIYNDPELRAAMPDTAFATGSDCEPALHLWRDEGLGFAGRLRGMYAIAVAQTRGSGHEIVLARDPFGIKPLYLAQCPSGIAFASEPEALLAAGIGRREARDSARDELLQLQFTTGSDTIFPGIRRVNPGETVHLVDGRIASQRRVPVLPRASGVFTSEAPALAALDAALADSVRAHLRADVPVGMFLSGGIDSAAVLATMARVGDARPVAWTARFDVPGSADESVHARALAQAVGADHRVMTITRDMVWRDLPKIVACLDDPVADYATIPTWFLAQEAAREVKVVLSGEGGDELFAGYGRYRRAMRPWWRGGRAPWTSGALSGMGVLRRDDRSWRRGMAAALASWSDVGRLARAQALDIGEWLPNDLLIKLDRCLMAHAVEGRTPLLDPVVAAVAQSLPDSMKIRGGQGKWLLRRWLADALPQARPFAPKQGFTVPIADWIMQNGAQIGALVARAPCIAEIAHPERVRALFADASRRKARRGAWTLLFYTLWHAIHIDGADADGDVMDTLAQGA</sequence>
<keyword evidence="4 9" id="KW-0547">Nucleotide-binding</keyword>
<dbReference type="InterPro" id="IPR001962">
    <property type="entry name" value="Asn_synthase"/>
</dbReference>
<evidence type="ECO:0000256" key="4">
    <source>
        <dbReference type="ARBA" id="ARBA00022741"/>
    </source>
</evidence>
<dbReference type="AlphaFoldDB" id="A0A0D6MHW5"/>
<dbReference type="Proteomes" id="UP000032679">
    <property type="component" value="Unassembled WGS sequence"/>
</dbReference>
<gene>
    <name evidence="12" type="ORF">Tasa_009_022</name>
</gene>
<comment type="catalytic activity">
    <reaction evidence="7">
        <text>L-aspartate + L-glutamine + ATP + H2O = L-asparagine + L-glutamate + AMP + diphosphate + H(+)</text>
        <dbReference type="Rhea" id="RHEA:12228"/>
        <dbReference type="ChEBI" id="CHEBI:15377"/>
        <dbReference type="ChEBI" id="CHEBI:15378"/>
        <dbReference type="ChEBI" id="CHEBI:29985"/>
        <dbReference type="ChEBI" id="CHEBI:29991"/>
        <dbReference type="ChEBI" id="CHEBI:30616"/>
        <dbReference type="ChEBI" id="CHEBI:33019"/>
        <dbReference type="ChEBI" id="CHEBI:58048"/>
        <dbReference type="ChEBI" id="CHEBI:58359"/>
        <dbReference type="ChEBI" id="CHEBI:456215"/>
        <dbReference type="EC" id="6.3.5.4"/>
    </reaction>
</comment>
<evidence type="ECO:0000313" key="12">
    <source>
        <dbReference type="EMBL" id="GAN53227.1"/>
    </source>
</evidence>
<evidence type="ECO:0000313" key="13">
    <source>
        <dbReference type="Proteomes" id="UP000032679"/>
    </source>
</evidence>
<dbReference type="InterPro" id="IPR033738">
    <property type="entry name" value="AsnB_N"/>
</dbReference>
<dbReference type="PROSITE" id="PS51278">
    <property type="entry name" value="GATASE_TYPE_2"/>
    <property type="match status" value="1"/>
</dbReference>
<dbReference type="OrthoDB" id="9763290at2"/>
<dbReference type="InterPro" id="IPR029055">
    <property type="entry name" value="Ntn_hydrolases_N"/>
</dbReference>
<dbReference type="SUPFAM" id="SSF56235">
    <property type="entry name" value="N-terminal nucleophile aminohydrolases (Ntn hydrolases)"/>
    <property type="match status" value="1"/>
</dbReference>
<feature type="active site" description="For GATase activity" evidence="8">
    <location>
        <position position="2"/>
    </location>
</feature>
<comment type="similarity">
    <text evidence="2">Belongs to the asparagine synthetase family.</text>
</comment>
<dbReference type="PIRSF" id="PIRSF001589">
    <property type="entry name" value="Asn_synthetase_glu-h"/>
    <property type="match status" value="1"/>
</dbReference>
<evidence type="ECO:0000259" key="11">
    <source>
        <dbReference type="PROSITE" id="PS51278"/>
    </source>
</evidence>
<dbReference type="Gene3D" id="3.60.20.10">
    <property type="entry name" value="Glutamine Phosphoribosylpyrophosphate, subunit 1, domain 1"/>
    <property type="match status" value="1"/>
</dbReference>
<dbReference type="GO" id="GO:0006529">
    <property type="term" value="P:asparagine biosynthetic process"/>
    <property type="evidence" value="ECO:0007669"/>
    <property type="project" value="UniProtKB-KW"/>
</dbReference>
<comment type="pathway">
    <text evidence="1">Amino-acid biosynthesis; L-asparagine biosynthesis; L-asparagine from L-aspartate (L-Gln route): step 1/1.</text>
</comment>
<evidence type="ECO:0000256" key="2">
    <source>
        <dbReference type="ARBA" id="ARBA00005752"/>
    </source>
</evidence>
<dbReference type="InterPro" id="IPR017932">
    <property type="entry name" value="GATase_2_dom"/>
</dbReference>
<dbReference type="GO" id="GO:0005524">
    <property type="term" value="F:ATP binding"/>
    <property type="evidence" value="ECO:0007669"/>
    <property type="project" value="UniProtKB-KW"/>
</dbReference>
<dbReference type="RefSeq" id="WP_048847007.1">
    <property type="nucleotide sequence ID" value="NZ_BALE01000009.1"/>
</dbReference>
<dbReference type="EMBL" id="BALE01000009">
    <property type="protein sequence ID" value="GAN53227.1"/>
    <property type="molecule type" value="Genomic_DNA"/>
</dbReference>
<dbReference type="NCBIfam" id="TIGR01536">
    <property type="entry name" value="asn_synth_AEB"/>
    <property type="match status" value="1"/>
</dbReference>
<protein>
    <recommendedName>
        <fullName evidence="3">asparagine synthase (glutamine-hydrolyzing)</fullName>
        <ecNumber evidence="3">6.3.5.4</ecNumber>
    </recommendedName>
</protein>
<name>A0A0D6MHW5_9PROT</name>
<evidence type="ECO:0000256" key="6">
    <source>
        <dbReference type="ARBA" id="ARBA00022962"/>
    </source>
</evidence>
<dbReference type="InterPro" id="IPR051786">
    <property type="entry name" value="ASN_synthetase/amidase"/>
</dbReference>
<dbReference type="Pfam" id="PF13537">
    <property type="entry name" value="GATase_7"/>
    <property type="match status" value="1"/>
</dbReference>
<keyword evidence="13" id="KW-1185">Reference proteome</keyword>
<dbReference type="CDD" id="cd01991">
    <property type="entry name" value="Asn_synthase_B_C"/>
    <property type="match status" value="1"/>
</dbReference>
<evidence type="ECO:0000256" key="8">
    <source>
        <dbReference type="PIRSR" id="PIRSR001589-1"/>
    </source>
</evidence>
<evidence type="ECO:0000256" key="1">
    <source>
        <dbReference type="ARBA" id="ARBA00005187"/>
    </source>
</evidence>
<feature type="binding site" evidence="9">
    <location>
        <position position="95"/>
    </location>
    <ligand>
        <name>L-glutamine</name>
        <dbReference type="ChEBI" id="CHEBI:58359"/>
    </ligand>
</feature>
<feature type="binding site" evidence="9">
    <location>
        <begin position="360"/>
        <end position="361"/>
    </location>
    <ligand>
        <name>ATP</name>
        <dbReference type="ChEBI" id="CHEBI:30616"/>
    </ligand>
</feature>
<dbReference type="PANTHER" id="PTHR43284:SF1">
    <property type="entry name" value="ASPARAGINE SYNTHETASE"/>
    <property type="match status" value="1"/>
</dbReference>
<organism evidence="12 13">
    <name type="scientific">Tanticharoenia sakaeratensis NBRC 103193</name>
    <dbReference type="NCBI Taxonomy" id="1231623"/>
    <lineage>
        <taxon>Bacteria</taxon>
        <taxon>Pseudomonadati</taxon>
        <taxon>Pseudomonadota</taxon>
        <taxon>Alphaproteobacteria</taxon>
        <taxon>Acetobacterales</taxon>
        <taxon>Acetobacteraceae</taxon>
        <taxon>Tanticharoenia</taxon>
    </lineage>
</organism>
<keyword evidence="8" id="KW-0061">Asparagine biosynthesis</keyword>
<evidence type="ECO:0000256" key="3">
    <source>
        <dbReference type="ARBA" id="ARBA00012737"/>
    </source>
</evidence>
<evidence type="ECO:0000256" key="7">
    <source>
        <dbReference type="ARBA" id="ARBA00048741"/>
    </source>
</evidence>
<keyword evidence="6 8" id="KW-0315">Glutamine amidotransferase</keyword>
<evidence type="ECO:0000256" key="9">
    <source>
        <dbReference type="PIRSR" id="PIRSR001589-2"/>
    </source>
</evidence>
<accession>A0A0D6MHW5</accession>
<dbReference type="InterPro" id="IPR014729">
    <property type="entry name" value="Rossmann-like_a/b/a_fold"/>
</dbReference>
<dbReference type="CDD" id="cd00712">
    <property type="entry name" value="AsnB"/>
    <property type="match status" value="1"/>
</dbReference>
<keyword evidence="8" id="KW-0028">Amino-acid biosynthesis</keyword>
<evidence type="ECO:0000256" key="10">
    <source>
        <dbReference type="PIRSR" id="PIRSR001589-3"/>
    </source>
</evidence>
<keyword evidence="5 9" id="KW-0067">ATP-binding</keyword>
<dbReference type="PANTHER" id="PTHR43284">
    <property type="entry name" value="ASPARAGINE SYNTHETASE (GLUTAMINE-HYDROLYZING)"/>
    <property type="match status" value="1"/>
</dbReference>
<dbReference type="GO" id="GO:0004066">
    <property type="term" value="F:asparagine synthase (glutamine-hydrolyzing) activity"/>
    <property type="evidence" value="ECO:0007669"/>
    <property type="project" value="UniProtKB-EC"/>
</dbReference>
<dbReference type="Gene3D" id="3.40.50.620">
    <property type="entry name" value="HUPs"/>
    <property type="match status" value="1"/>
</dbReference>
<feature type="site" description="Important for beta-aspartyl-AMP intermediate formation" evidence="10">
    <location>
        <position position="362"/>
    </location>
</feature>